<evidence type="ECO:0000256" key="1">
    <source>
        <dbReference type="ARBA" id="ARBA00022669"/>
    </source>
</evidence>
<dbReference type="EMBL" id="BLZH01000012">
    <property type="protein sequence ID" value="GFP59196.1"/>
    <property type="molecule type" value="Genomic_DNA"/>
</dbReference>
<dbReference type="SMR" id="A0A6V8R511"/>
<accession>A0A6V8R511</accession>
<feature type="domain" description="GH18" evidence="3">
    <location>
        <begin position="355"/>
        <end position="470"/>
    </location>
</feature>
<reference evidence="4 5" key="1">
    <citation type="submission" date="2020-07" db="EMBL/GenBank/DDBJ databases">
        <title>Trichoderma asperellum IC-1 whole genome shotgun sequence.</title>
        <authorList>
            <person name="Kanamasa S."/>
            <person name="Takahashi H."/>
        </authorList>
    </citation>
    <scope>NUCLEOTIDE SEQUENCE [LARGE SCALE GENOMIC DNA]</scope>
    <source>
        <strain evidence="4 5">IC-1</strain>
    </source>
</reference>
<comment type="caution">
    <text evidence="4">The sequence shown here is derived from an EMBL/GenBank/DDBJ whole genome shotgun (WGS) entry which is preliminary data.</text>
</comment>
<dbReference type="OrthoDB" id="3540486at2759"/>
<dbReference type="InterPro" id="IPR017853">
    <property type="entry name" value="GH"/>
</dbReference>
<name>A0A6V8R511_TRIAP</name>
<dbReference type="Proteomes" id="UP000517252">
    <property type="component" value="Unassembled WGS sequence"/>
</dbReference>
<dbReference type="PANTHER" id="PTHR47700">
    <property type="entry name" value="V CHITINASE, PUTATIVE (AFU_ORTHOLOGUE AFUA_6G13720)-RELATED"/>
    <property type="match status" value="1"/>
</dbReference>
<keyword evidence="2" id="KW-0843">Virulence</keyword>
<evidence type="ECO:0000313" key="5">
    <source>
        <dbReference type="Proteomes" id="UP000517252"/>
    </source>
</evidence>
<gene>
    <name evidence="4" type="ORF">TASIC1_0012019900</name>
</gene>
<dbReference type="InterPro" id="IPR001223">
    <property type="entry name" value="Glyco_hydro18_cat"/>
</dbReference>
<keyword evidence="1" id="KW-0147">Chitin-binding</keyword>
<dbReference type="PANTHER" id="PTHR47700:SF2">
    <property type="entry name" value="CHITINASE"/>
    <property type="match status" value="1"/>
</dbReference>
<evidence type="ECO:0000259" key="3">
    <source>
        <dbReference type="Pfam" id="PF00704"/>
    </source>
</evidence>
<evidence type="ECO:0000256" key="2">
    <source>
        <dbReference type="ARBA" id="ARBA00023026"/>
    </source>
</evidence>
<dbReference type="AlphaFoldDB" id="A0A6V8R511"/>
<sequence>MRWGKMVSQGSSWNLGPIWIQPRLDTYHLNFTSEAAEAIWEGGLEKEQVYEFITDGLNWLDTVPLSIPSEYYFDFDLGLQDVSRMRRLPRIEIRDDFVDEDLNVVYNEYAYHDPRPFTNISLSATMAFITIHAKRRHAVASGLFGLLLDAPVQLVDFDDEQNLRSFHALFERDIYNRKRTEVIKLFSLILSPIFRSRVQDWTEKVDWLMMATAWLRAKMDWENCIPFDGDPFSAWNPIIEEIPDGRRLVYMGDGENYVNRFDDDNPWVIQAKKELPRVTPKILFMLCTDHCDVDGNVGMVPSGQVYRPVVATRIGRDRDQILDLLEPPAVGVPPCPDEGGLGFFNGAPDIPDVPPGSASEGDNYLDFLSLLKSRLPKDKSISIAIPASFWYLQAYPVKDMAKYVDYFIYMTYDLHGQWDVDNKWAIPSCEGGNCLRSHVNKTETYNALAMLTKAGVKSTKIAVGVTGYAGLEGVQGTLQESLLSTFAEVAIDIFKDATVQVPELEAVVAFAMPVLQLAESIDSMKDIKDIGERVMEEKKRELIFKILTFVFMALPFVGEAPGPLVGSATALARIALLVSEAGNAAVTIADIIKDPTSAPFAMLGLIVGAAGGGGKLSKTESLGEASKARGLMKAADLAKFPQRFRDRDALVQKISKKSVCSVI</sequence>
<dbReference type="InterPro" id="IPR053214">
    <property type="entry name" value="LysM12-like"/>
</dbReference>
<dbReference type="Gene3D" id="3.20.20.80">
    <property type="entry name" value="Glycosidases"/>
    <property type="match status" value="1"/>
</dbReference>
<dbReference type="GO" id="GO:0005975">
    <property type="term" value="P:carbohydrate metabolic process"/>
    <property type="evidence" value="ECO:0007669"/>
    <property type="project" value="InterPro"/>
</dbReference>
<dbReference type="GO" id="GO:0008061">
    <property type="term" value="F:chitin binding"/>
    <property type="evidence" value="ECO:0007669"/>
    <property type="project" value="UniProtKB-KW"/>
</dbReference>
<organism evidence="4 5">
    <name type="scientific">Trichoderma asperellum</name>
    <name type="common">Filamentous fungus</name>
    <dbReference type="NCBI Taxonomy" id="101201"/>
    <lineage>
        <taxon>Eukaryota</taxon>
        <taxon>Fungi</taxon>
        <taxon>Dikarya</taxon>
        <taxon>Ascomycota</taxon>
        <taxon>Pezizomycotina</taxon>
        <taxon>Sordariomycetes</taxon>
        <taxon>Hypocreomycetidae</taxon>
        <taxon>Hypocreales</taxon>
        <taxon>Hypocreaceae</taxon>
        <taxon>Trichoderma</taxon>
    </lineage>
</organism>
<proteinExistence type="predicted"/>
<protein>
    <submittedName>
        <fullName evidence="4">Killer toxin subunits alpha/beta</fullName>
    </submittedName>
</protein>
<dbReference type="Pfam" id="PF00704">
    <property type="entry name" value="Glyco_hydro_18"/>
    <property type="match status" value="1"/>
</dbReference>
<evidence type="ECO:0000313" key="4">
    <source>
        <dbReference type="EMBL" id="GFP59196.1"/>
    </source>
</evidence>
<dbReference type="SUPFAM" id="SSF51445">
    <property type="entry name" value="(Trans)glycosidases"/>
    <property type="match status" value="1"/>
</dbReference>